<keyword evidence="1" id="KW-0472">Membrane</keyword>
<feature type="transmembrane region" description="Helical" evidence="1">
    <location>
        <begin position="65"/>
        <end position="85"/>
    </location>
</feature>
<keyword evidence="1" id="KW-1133">Transmembrane helix</keyword>
<name>A0A117PP52_9ACTN</name>
<gene>
    <name evidence="2" type="ORF">AQI94_34240</name>
</gene>
<dbReference type="OrthoDB" id="4230350at2"/>
<protein>
    <submittedName>
        <fullName evidence="2">Uncharacterized protein</fullName>
    </submittedName>
</protein>
<evidence type="ECO:0000313" key="3">
    <source>
        <dbReference type="Proteomes" id="UP000053039"/>
    </source>
</evidence>
<dbReference type="Proteomes" id="UP000053039">
    <property type="component" value="Unassembled WGS sequence"/>
</dbReference>
<evidence type="ECO:0000313" key="2">
    <source>
        <dbReference type="EMBL" id="KUM84035.1"/>
    </source>
</evidence>
<dbReference type="EMBL" id="LMWM01000040">
    <property type="protein sequence ID" value="KUM84035.1"/>
    <property type="molecule type" value="Genomic_DNA"/>
</dbReference>
<feature type="transmembrane region" description="Helical" evidence="1">
    <location>
        <begin position="12"/>
        <end position="31"/>
    </location>
</feature>
<dbReference type="AlphaFoldDB" id="A0A117PP52"/>
<accession>A0A117PP52</accession>
<reference evidence="2 3" key="1">
    <citation type="submission" date="2015-10" db="EMBL/GenBank/DDBJ databases">
        <title>Draft genome sequence of Streptomyces pseudovenezuelae DSM 40212, type strain for the species Streptomyces pseudovenezuelae.</title>
        <authorList>
            <person name="Ruckert C."/>
            <person name="Winkler A."/>
            <person name="Kalinowski J."/>
            <person name="Kampfer P."/>
            <person name="Glaeser S."/>
        </authorList>
    </citation>
    <scope>NUCLEOTIDE SEQUENCE [LARGE SCALE GENOMIC DNA]</scope>
    <source>
        <strain evidence="2 3">DSM 40212</strain>
    </source>
</reference>
<keyword evidence="1" id="KW-0812">Transmembrane</keyword>
<feature type="transmembrane region" description="Helical" evidence="1">
    <location>
        <begin position="91"/>
        <end position="108"/>
    </location>
</feature>
<sequence length="132" mass="14392">MYLARGSSDDPYAWLWTLGAVALYALISYGLTYRARVRRGSAHPARDAVHDLKDREEPQPPKQRFISRMLMLCGAGLTGLAAALTSGTVRVVAVGLTACVAVAVWAYYDYRTERRAPGSDEAAPGRTRTSES</sequence>
<dbReference type="RefSeq" id="WP_031054999.1">
    <property type="nucleotide sequence ID" value="NZ_JBIBIH010000008.1"/>
</dbReference>
<comment type="caution">
    <text evidence="2">The sequence shown here is derived from an EMBL/GenBank/DDBJ whole genome shotgun (WGS) entry which is preliminary data.</text>
</comment>
<proteinExistence type="predicted"/>
<evidence type="ECO:0000256" key="1">
    <source>
        <dbReference type="SAM" id="Phobius"/>
    </source>
</evidence>
<organism evidence="2 3">
    <name type="scientific">Streptomyces pseudovenezuelae</name>
    <dbReference type="NCBI Taxonomy" id="67350"/>
    <lineage>
        <taxon>Bacteria</taxon>
        <taxon>Bacillati</taxon>
        <taxon>Actinomycetota</taxon>
        <taxon>Actinomycetes</taxon>
        <taxon>Kitasatosporales</taxon>
        <taxon>Streptomycetaceae</taxon>
        <taxon>Streptomyces</taxon>
        <taxon>Streptomyces aurantiacus group</taxon>
    </lineage>
</organism>